<gene>
    <name evidence="2" type="ORF">ENQ87_07835</name>
</gene>
<proteinExistence type="predicted"/>
<dbReference type="EMBL" id="DSOV01000037">
    <property type="protein sequence ID" value="HEN42270.1"/>
    <property type="molecule type" value="Genomic_DNA"/>
</dbReference>
<comment type="caution">
    <text evidence="2">The sequence shown here is derived from an EMBL/GenBank/DDBJ whole genome shotgun (WGS) entry which is preliminary data.</text>
</comment>
<feature type="domain" description="Methylene-tetrahydrofolate reductase C-terminal-like" evidence="1">
    <location>
        <begin position="110"/>
        <end position="202"/>
    </location>
</feature>
<sequence>MIVSKQKPFTEILAALEPVSRVFLIGCAKCATVCKAGGEEQIWRMQEDLTAAGKEVTGSVVIDEACHMLRVQRDLRSKGEMVTGAEALLVLACGAGVQSVSAGSDRLTVAGLDTLFLGNIRRFGQFEQRCSLCGQCLLNETAGICPVTVCPKGLLNGPCGGMDEGRCEVNTDAECAWYQIYLRLRQRGDGAPLAATNPPRDFARNLRPGSLKLDK</sequence>
<protein>
    <submittedName>
        <fullName evidence="2">5,10-methylenetetrahydrofolate reductase</fullName>
    </submittedName>
</protein>
<name>A0A831UCN5_GEOME</name>
<accession>A0A831UCN5</accession>
<evidence type="ECO:0000259" key="1">
    <source>
        <dbReference type="Pfam" id="PF12225"/>
    </source>
</evidence>
<organism evidence="2">
    <name type="scientific">Geobacter metallireducens</name>
    <dbReference type="NCBI Taxonomy" id="28232"/>
    <lineage>
        <taxon>Bacteria</taxon>
        <taxon>Pseudomonadati</taxon>
        <taxon>Thermodesulfobacteriota</taxon>
        <taxon>Desulfuromonadia</taxon>
        <taxon>Geobacterales</taxon>
        <taxon>Geobacteraceae</taxon>
        <taxon>Geobacter</taxon>
    </lineage>
</organism>
<dbReference type="AlphaFoldDB" id="A0A831UCN5"/>
<dbReference type="PANTHER" id="PTHR38755">
    <property type="entry name" value="5,10-METHYLENETETRAHYDROFOLATE REDUCTASE"/>
    <property type="match status" value="1"/>
</dbReference>
<evidence type="ECO:0000313" key="2">
    <source>
        <dbReference type="EMBL" id="HEN42270.1"/>
    </source>
</evidence>
<dbReference type="PANTHER" id="PTHR38755:SF1">
    <property type="entry name" value="METHYLENE-TETRAHYDROFOLATE REDUCTASE C-TERMINAL DOMAIN-CONTAINING PROTEIN"/>
    <property type="match status" value="1"/>
</dbReference>
<reference evidence="2" key="1">
    <citation type="journal article" date="2020" name="mSystems">
        <title>Genome- and Community-Level Interaction Insights into Carbon Utilization and Element Cycling Functions of Hydrothermarchaeota in Hydrothermal Sediment.</title>
        <authorList>
            <person name="Zhou Z."/>
            <person name="Liu Y."/>
            <person name="Xu W."/>
            <person name="Pan J."/>
            <person name="Luo Z.H."/>
            <person name="Li M."/>
        </authorList>
    </citation>
    <scope>NUCLEOTIDE SEQUENCE [LARGE SCALE GENOMIC DNA]</scope>
    <source>
        <strain evidence="2">SpSt-349</strain>
    </source>
</reference>
<dbReference type="Pfam" id="PF12225">
    <property type="entry name" value="DUF5981"/>
    <property type="match status" value="1"/>
</dbReference>
<dbReference type="InterPro" id="IPR022026">
    <property type="entry name" value="DUF5981"/>
</dbReference>